<keyword evidence="2" id="KW-0472">Membrane</keyword>
<sequence>MNDLLVHLGEAGGLSAPTAQLIAAILAILLIMVGAVLLIITLFGKWARAIENETDSRLLPTLAEDVLDADLQRIYRKSLMLDDQIAECFPTIASATGTELGRKARKFVVGLQATRFAAAQGLQSRRGEPSDMEARLERVGAVIEEALERLGVEGSAPSSPAEARQMLEALSEKLRA</sequence>
<keyword evidence="2" id="KW-1133">Transmembrane helix</keyword>
<dbReference type="AlphaFoldDB" id="A0A4Y6PRM7"/>
<feature type="transmembrane region" description="Helical" evidence="2">
    <location>
        <begin position="20"/>
        <end position="43"/>
    </location>
</feature>
<reference evidence="3 4" key="1">
    <citation type="submission" date="2019-06" db="EMBL/GenBank/DDBJ databases">
        <title>Persicimonas caeni gen. nov., sp. nov., a predatory bacterium isolated from solar saltern.</title>
        <authorList>
            <person name="Wang S."/>
        </authorList>
    </citation>
    <scope>NUCLEOTIDE SEQUENCE [LARGE SCALE GENOMIC DNA]</scope>
    <source>
        <strain evidence="3 4">YN101</strain>
    </source>
</reference>
<proteinExistence type="predicted"/>
<organism evidence="3 4">
    <name type="scientific">Persicimonas caeni</name>
    <dbReference type="NCBI Taxonomy" id="2292766"/>
    <lineage>
        <taxon>Bacteria</taxon>
        <taxon>Deltaproteobacteria</taxon>
        <taxon>Bradymonadales</taxon>
        <taxon>Bradymonadaceae</taxon>
        <taxon>Persicimonas</taxon>
    </lineage>
</organism>
<evidence type="ECO:0000256" key="1">
    <source>
        <dbReference type="SAM" id="MobiDB-lite"/>
    </source>
</evidence>
<evidence type="ECO:0000313" key="3">
    <source>
        <dbReference type="EMBL" id="QDG50978.1"/>
    </source>
</evidence>
<evidence type="ECO:0000256" key="2">
    <source>
        <dbReference type="SAM" id="Phobius"/>
    </source>
</evidence>
<name>A0A4Y6PRM7_PERCE</name>
<dbReference type="RefSeq" id="WP_141197468.1">
    <property type="nucleotide sequence ID" value="NZ_CP041186.1"/>
</dbReference>
<gene>
    <name evidence="3" type="ORF">FIV42_09590</name>
</gene>
<keyword evidence="4" id="KW-1185">Reference proteome</keyword>
<keyword evidence="2" id="KW-0812">Transmembrane</keyword>
<accession>A0A5B8Y961</accession>
<dbReference type="Proteomes" id="UP000315995">
    <property type="component" value="Chromosome"/>
</dbReference>
<dbReference type="EMBL" id="CP041186">
    <property type="protein sequence ID" value="QDG50978.1"/>
    <property type="molecule type" value="Genomic_DNA"/>
</dbReference>
<feature type="region of interest" description="Disordered" evidence="1">
    <location>
        <begin position="152"/>
        <end position="176"/>
    </location>
</feature>
<evidence type="ECO:0000313" key="4">
    <source>
        <dbReference type="Proteomes" id="UP000315995"/>
    </source>
</evidence>
<protein>
    <submittedName>
        <fullName evidence="3">Uncharacterized protein</fullName>
    </submittedName>
</protein>
<accession>A0A4Y6PRM7</accession>